<organism evidence="1 2">
    <name type="scientific">Hesseltinella vesiculosa</name>
    <dbReference type="NCBI Taxonomy" id="101127"/>
    <lineage>
        <taxon>Eukaryota</taxon>
        <taxon>Fungi</taxon>
        <taxon>Fungi incertae sedis</taxon>
        <taxon>Mucoromycota</taxon>
        <taxon>Mucoromycotina</taxon>
        <taxon>Mucoromycetes</taxon>
        <taxon>Mucorales</taxon>
        <taxon>Cunninghamellaceae</taxon>
        <taxon>Hesseltinella</taxon>
    </lineage>
</organism>
<dbReference type="Proteomes" id="UP000242146">
    <property type="component" value="Unassembled WGS sequence"/>
</dbReference>
<name>A0A1X2GLK6_9FUNG</name>
<comment type="caution">
    <text evidence="1">The sequence shown here is derived from an EMBL/GenBank/DDBJ whole genome shotgun (WGS) entry which is preliminary data.</text>
</comment>
<gene>
    <name evidence="1" type="ORF">DM01DRAFT_1268489</name>
</gene>
<accession>A0A1X2GLK6</accession>
<evidence type="ECO:0000313" key="2">
    <source>
        <dbReference type="Proteomes" id="UP000242146"/>
    </source>
</evidence>
<dbReference type="AlphaFoldDB" id="A0A1X2GLK6"/>
<protein>
    <recommendedName>
        <fullName evidence="3">Resolvase/invertase-type recombinase catalytic domain-containing protein</fullName>
    </recommendedName>
</protein>
<evidence type="ECO:0000313" key="1">
    <source>
        <dbReference type="EMBL" id="ORX56411.1"/>
    </source>
</evidence>
<feature type="non-terminal residue" evidence="1">
    <location>
        <position position="63"/>
    </location>
</feature>
<proteinExistence type="predicted"/>
<feature type="non-terminal residue" evidence="1">
    <location>
        <position position="1"/>
    </location>
</feature>
<reference evidence="1 2" key="1">
    <citation type="submission" date="2016-07" db="EMBL/GenBank/DDBJ databases">
        <title>Pervasive Adenine N6-methylation of Active Genes in Fungi.</title>
        <authorList>
            <consortium name="DOE Joint Genome Institute"/>
            <person name="Mondo S.J."/>
            <person name="Dannebaum R.O."/>
            <person name="Kuo R.C."/>
            <person name="Labutti K."/>
            <person name="Haridas S."/>
            <person name="Kuo A."/>
            <person name="Salamov A."/>
            <person name="Ahrendt S.R."/>
            <person name="Lipzen A."/>
            <person name="Sullivan W."/>
            <person name="Andreopoulos W.B."/>
            <person name="Clum A."/>
            <person name="Lindquist E."/>
            <person name="Daum C."/>
            <person name="Ramamoorthy G.K."/>
            <person name="Gryganskyi A."/>
            <person name="Culley D."/>
            <person name="Magnuson J.K."/>
            <person name="James T.Y."/>
            <person name="O'Malley M.A."/>
            <person name="Stajich J.E."/>
            <person name="Spatafora J.W."/>
            <person name="Visel A."/>
            <person name="Grigoriev I.V."/>
        </authorList>
    </citation>
    <scope>NUCLEOTIDE SEQUENCE [LARGE SCALE GENOMIC DNA]</scope>
    <source>
        <strain evidence="1 2">NRRL 3301</strain>
    </source>
</reference>
<dbReference type="OrthoDB" id="2272687at2759"/>
<sequence>VQNLKKDGYKVVGYARKSLTVEEGGRRANLLESMCSNLLERSLADALFVSSHSKANAPFCERD</sequence>
<keyword evidence="2" id="KW-1185">Reference proteome</keyword>
<dbReference type="EMBL" id="MCGT01000010">
    <property type="protein sequence ID" value="ORX56411.1"/>
    <property type="molecule type" value="Genomic_DNA"/>
</dbReference>
<evidence type="ECO:0008006" key="3">
    <source>
        <dbReference type="Google" id="ProtNLM"/>
    </source>
</evidence>